<dbReference type="SUPFAM" id="SSF48452">
    <property type="entry name" value="TPR-like"/>
    <property type="match status" value="3"/>
</dbReference>
<dbReference type="InterPro" id="IPR036388">
    <property type="entry name" value="WH-like_DNA-bd_sf"/>
</dbReference>
<dbReference type="PRINTS" id="PR00364">
    <property type="entry name" value="DISEASERSIST"/>
</dbReference>
<dbReference type="EMBL" id="JBHTEB010000001">
    <property type="protein sequence ID" value="MFD0315630.1"/>
    <property type="molecule type" value="Genomic_DNA"/>
</dbReference>
<keyword evidence="5" id="KW-0804">Transcription</keyword>
<keyword evidence="3" id="KW-0805">Transcription regulation</keyword>
<dbReference type="InterPro" id="IPR016032">
    <property type="entry name" value="Sig_transdc_resp-reg_C-effctor"/>
</dbReference>
<comment type="caution">
    <text evidence="9">The sequence shown here is derived from an EMBL/GenBank/DDBJ whole genome shotgun (WGS) entry which is preliminary data.</text>
</comment>
<reference evidence="10" key="1">
    <citation type="journal article" date="2019" name="Int. J. Syst. Evol. Microbiol.">
        <title>The Global Catalogue of Microorganisms (GCM) 10K type strain sequencing project: providing services to taxonomists for standard genome sequencing and annotation.</title>
        <authorList>
            <consortium name="The Broad Institute Genomics Platform"/>
            <consortium name="The Broad Institute Genome Sequencing Center for Infectious Disease"/>
            <person name="Wu L."/>
            <person name="Ma J."/>
        </authorList>
    </citation>
    <scope>NUCLEOTIDE SEQUENCE [LARGE SCALE GENOMIC DNA]</scope>
    <source>
        <strain evidence="10">CGMCC 4.7400</strain>
    </source>
</reference>
<dbReference type="InterPro" id="IPR005158">
    <property type="entry name" value="BTAD"/>
</dbReference>
<dbReference type="InterPro" id="IPR027417">
    <property type="entry name" value="P-loop_NTPase"/>
</dbReference>
<dbReference type="Pfam" id="PF13424">
    <property type="entry name" value="TPR_12"/>
    <property type="match status" value="1"/>
</dbReference>
<dbReference type="PANTHER" id="PTHR35807">
    <property type="entry name" value="TRANSCRIPTIONAL REGULATOR REDD-RELATED"/>
    <property type="match status" value="1"/>
</dbReference>
<keyword evidence="4 6" id="KW-0238">DNA-binding</keyword>
<feature type="compositionally biased region" description="Pro residues" evidence="7">
    <location>
        <begin position="266"/>
        <end position="283"/>
    </location>
</feature>
<evidence type="ECO:0000256" key="5">
    <source>
        <dbReference type="ARBA" id="ARBA00023163"/>
    </source>
</evidence>
<dbReference type="RefSeq" id="WP_381609043.1">
    <property type="nucleotide sequence ID" value="NZ_JBHTEB010000001.1"/>
</dbReference>
<dbReference type="CDD" id="cd15831">
    <property type="entry name" value="BTAD"/>
    <property type="match status" value="1"/>
</dbReference>
<keyword evidence="10" id="KW-1185">Reference proteome</keyword>
<dbReference type="PROSITE" id="PS51755">
    <property type="entry name" value="OMPR_PHOB"/>
    <property type="match status" value="1"/>
</dbReference>
<evidence type="ECO:0000256" key="3">
    <source>
        <dbReference type="ARBA" id="ARBA00023015"/>
    </source>
</evidence>
<feature type="region of interest" description="Disordered" evidence="7">
    <location>
        <begin position="259"/>
        <end position="296"/>
    </location>
</feature>
<dbReference type="CDD" id="cd00383">
    <property type="entry name" value="trans_reg_C"/>
    <property type="match status" value="1"/>
</dbReference>
<proteinExistence type="inferred from homology"/>
<keyword evidence="2" id="KW-0902">Two-component regulatory system</keyword>
<dbReference type="Pfam" id="PF00931">
    <property type="entry name" value="NB-ARC"/>
    <property type="match status" value="1"/>
</dbReference>
<dbReference type="SUPFAM" id="SSF46894">
    <property type="entry name" value="C-terminal effector domain of the bipartite response regulators"/>
    <property type="match status" value="1"/>
</dbReference>
<organism evidence="9 10">
    <name type="scientific">Streptomyces flavalbus</name>
    <dbReference type="NCBI Taxonomy" id="2665155"/>
    <lineage>
        <taxon>Bacteria</taxon>
        <taxon>Bacillati</taxon>
        <taxon>Actinomycetota</taxon>
        <taxon>Actinomycetes</taxon>
        <taxon>Kitasatosporales</taxon>
        <taxon>Streptomycetaceae</taxon>
        <taxon>Streptomyces</taxon>
    </lineage>
</organism>
<dbReference type="SUPFAM" id="SSF52540">
    <property type="entry name" value="P-loop containing nucleoside triphosphate hydrolases"/>
    <property type="match status" value="1"/>
</dbReference>
<gene>
    <name evidence="9" type="ORF">ACFQZ6_15635</name>
</gene>
<evidence type="ECO:0000259" key="8">
    <source>
        <dbReference type="PROSITE" id="PS51755"/>
    </source>
</evidence>
<dbReference type="SMART" id="SM00862">
    <property type="entry name" value="Trans_reg_C"/>
    <property type="match status" value="1"/>
</dbReference>
<evidence type="ECO:0000313" key="9">
    <source>
        <dbReference type="EMBL" id="MFD0315630.1"/>
    </source>
</evidence>
<evidence type="ECO:0000313" key="10">
    <source>
        <dbReference type="Proteomes" id="UP001597023"/>
    </source>
</evidence>
<dbReference type="SMART" id="SM00028">
    <property type="entry name" value="TPR"/>
    <property type="match status" value="5"/>
</dbReference>
<evidence type="ECO:0000256" key="1">
    <source>
        <dbReference type="ARBA" id="ARBA00005820"/>
    </source>
</evidence>
<dbReference type="Pfam" id="PF03704">
    <property type="entry name" value="BTAD"/>
    <property type="match status" value="1"/>
</dbReference>
<evidence type="ECO:0000256" key="2">
    <source>
        <dbReference type="ARBA" id="ARBA00023012"/>
    </source>
</evidence>
<evidence type="ECO:0000256" key="4">
    <source>
        <dbReference type="ARBA" id="ARBA00023125"/>
    </source>
</evidence>
<evidence type="ECO:0000256" key="7">
    <source>
        <dbReference type="SAM" id="MobiDB-lite"/>
    </source>
</evidence>
<dbReference type="Pfam" id="PF00486">
    <property type="entry name" value="Trans_reg_C"/>
    <property type="match status" value="1"/>
</dbReference>
<accession>A0ABW2W833</accession>
<dbReference type="InterPro" id="IPR019734">
    <property type="entry name" value="TPR_rpt"/>
</dbReference>
<dbReference type="PANTHER" id="PTHR35807:SF1">
    <property type="entry name" value="TRANSCRIPTIONAL REGULATOR REDD"/>
    <property type="match status" value="1"/>
</dbReference>
<dbReference type="Gene3D" id="1.25.40.10">
    <property type="entry name" value="Tetratricopeptide repeat domain"/>
    <property type="match status" value="2"/>
</dbReference>
<dbReference type="InterPro" id="IPR002182">
    <property type="entry name" value="NB-ARC"/>
</dbReference>
<dbReference type="Proteomes" id="UP001597023">
    <property type="component" value="Unassembled WGS sequence"/>
</dbReference>
<protein>
    <submittedName>
        <fullName evidence="9">BTAD domain-containing putative transcriptional regulator</fullName>
    </submittedName>
</protein>
<dbReference type="Gene3D" id="1.10.10.10">
    <property type="entry name" value="Winged helix-like DNA-binding domain superfamily/Winged helix DNA-binding domain"/>
    <property type="match status" value="1"/>
</dbReference>
<dbReference type="InterPro" id="IPR051677">
    <property type="entry name" value="AfsR-DnrI-RedD_regulator"/>
</dbReference>
<dbReference type="InterPro" id="IPR011990">
    <property type="entry name" value="TPR-like_helical_dom_sf"/>
</dbReference>
<dbReference type="SMART" id="SM01043">
    <property type="entry name" value="BTAD"/>
    <property type="match status" value="1"/>
</dbReference>
<evidence type="ECO:0000256" key="6">
    <source>
        <dbReference type="PROSITE-ProRule" id="PRU01091"/>
    </source>
</evidence>
<sequence length="959" mass="103210">MEAYDAPAAPALRFALLGPLRAWHGDTELALGSPQQRAVLTQLLLRRGQVVSLDDLVDGVWDEDPPTGAVPVLRTYVSRLRRLLEPDREPGHPPRTVISLGDGYALRGTGTLTSDLDAFEDHVHRAERHRAAGDHGAAAALLRTALDLWHGTALAGVPGPYARAERTRLAALRLDAEQSWLRAELELGHHGAVVPELLALRDAHPLREDVCELLMLALYRSGRQAEALDVYATARRTLVDELGIEPGPSLRALHARVLAGDDTPDPGSPDPGVQPQPHRPLTPKPSQLPADLPTFTGRRGELDQVARLLPAEGHPGAAVIALVDGMAGAGKTTLAVHWAHQVADRFPDGSLFVNLRGHDRDGAVLDPSDALTAFLVALGTAAHAVPEGLDAQAALYRSVLADRRVLIVLDNARDTEQVRPLLPGTPGCLTVVTSRNRLSGLVAGQGAHPLTLGPPTAVEAREMLARRLGAARVDAEPAAADDIVALCARLPLTLAVVAARAAHHPEFRLVDIAAELKESHGSLDAFTGGEVGTDVRAVFSWSYQALPPASAELFRRLSLHPGPDISTAAASALAGVPRGRARALLTELTGASLLTEREPGRFVFHDLLRAYATEAAEAESAGGEDGDGERGRALLRMYDHYLRTAHHAASALDPFRQMLPLPPATTDDTAPRFTDRKDATAWLRAERYVLRAVVAHAAAHGHHDHAWRTAYALDVYFNRLGFWQDLMEINAVALDAARLAGHLTGQAYALCGLGFAHAQLHHAEQALAYQERALELFEETGDALGQAHAHRALAYRANRTGAYDVALAHFARVSELYRAGHDVSGEAGVLNQVAWTYILMGEHERALERCERGIALYHGIGEAYGEASTRDTLGYALHHLGRDREAIACFEASAALFREIGDHYLEADVLRHLGTSHRAVGDPDAARTAWRRALTLLAEAGHPEADDMRASLRELDAGG</sequence>
<name>A0ABW2W833_9ACTN</name>
<comment type="similarity">
    <text evidence="1">Belongs to the AfsR/DnrI/RedD regulatory family.</text>
</comment>
<feature type="DNA-binding region" description="OmpR/PhoB-type" evidence="6">
    <location>
        <begin position="4"/>
        <end position="108"/>
    </location>
</feature>
<feature type="domain" description="OmpR/PhoB-type" evidence="8">
    <location>
        <begin position="4"/>
        <end position="108"/>
    </location>
</feature>
<dbReference type="Gene3D" id="3.40.50.300">
    <property type="entry name" value="P-loop containing nucleotide triphosphate hydrolases"/>
    <property type="match status" value="1"/>
</dbReference>
<dbReference type="InterPro" id="IPR001867">
    <property type="entry name" value="OmpR/PhoB-type_DNA-bd"/>
</dbReference>